<feature type="compositionally biased region" description="Low complexity" evidence="6">
    <location>
        <begin position="708"/>
        <end position="722"/>
    </location>
</feature>
<dbReference type="Pfam" id="PF16529">
    <property type="entry name" value="Ge1_WD40"/>
    <property type="match status" value="1"/>
</dbReference>
<dbReference type="InterPro" id="IPR015943">
    <property type="entry name" value="WD40/YVTN_repeat-like_dom_sf"/>
</dbReference>
<sequence length="1317" mass="142498">MGSAGAPAGGFDMQKFFKPGSPSNSMMPPPSAPPQYHPGIPNPPSYSAGSFSFPAQQPLQQQQQQYHHHYNPNPNSSNPRPYTALQNQSGFPQPSVPLLPSPIASPPLDGARLMALLTAHNSDSNNNNINTNNISSHNNNLPLPLSLPLPLPVPSNLELPPAALSVTLGHMAANSVAPPALSPAIPTAPPQPPPSRLPSGKVPRGRYLQGEHVVYDIDMRLPSEAQPQLEVSPITNYSSDPVLVVGRQIAVNQTYICYGLRAGTIRILNINTALRALLRGHSQRVTDMAFFSEDVHLLASASSDGKVFIRKIVENFGEDDKMQITEQILLAIQIVGDWESVHPRLCWHSHQQDVLVVGIGKYVLKIDVTKARLAARTGGAVSEEPIKFNVESPVEGVYCMGKHDGDVTDLSISQWTRWASASKDGMVQIWGDKKMLPAATLKPHDGQPVSSVVFLTVPRRSDHIILLTAGPLNRQLKLWVSPSSDSLLTSSDSEKWQCIQTLDLKSSSERHENAFFNQVLVLPRANLILLANAKKHAIYAVHMEFRSNPAATRMNYLAEFSVTMPILSLTATSENVADGEGIVQVYCVQTQAIQQYALDLSLCMPPSAELVVSEKEMSASRMFEISPSSAFTPVEPSYGNSAVQATSSDSRAKSPGPVNVTEKAPTSRSPILVSTLDASNMHDPLAMSGLDANYGISMPPSIHIDNAPLSSQVPVPLSPRLSGRQPPPKSPSRTVEQGLAPVSSAGDQEYTVERNVDSVISPRPDMTSFETIATNRKVDDSFKKGEEKLVQSQLSTTINPTISIECQISSNPTHLVTPSQLMSLAMPSGDKKETKKSDNKPEDANVNRGIENVKPETKDAGISVLHQPEASGLHKQVENTSVITDTKEKIFSSQVVEHSNENTRQADSLAGEVQILGENLSGGDSEIVKEREQPSNVRTDDIQENTEHMTVSGPSSTSISPFTSIGSSDGEPSSTTSIPSIEAVSSQVSAMQDAVNQLIALQKDFQSKMGMMVSIPVTKEGKRLEAALGQRIEKIMKAHTDAMWARIQEESAKREKAEHEHVQQLTLLSNAINKDLPATLERVLKREFSSLGPNVARMVTPTLEKAISTAINDAFQKGISDKALTQLEKSVGTKLDSIMTRQIQSQFQSSGKQALQDALRSSFESSIIPAFERSSRAMFEQVDAAFQKGMAEHTASAQQQFAASHTVLASTLQDTVASASSLAQALKGELADGQRRLLALVEGAGTSSARLPTFNTKQGNGGLGGLPDKAISLKHLEETLDPTKELSRLIAERKFEEAFHKALQMSDVSIVSWLCSQ</sequence>
<dbReference type="Proteomes" id="UP000824469">
    <property type="component" value="Unassembled WGS sequence"/>
</dbReference>
<evidence type="ECO:0000259" key="7">
    <source>
        <dbReference type="Pfam" id="PF16529"/>
    </source>
</evidence>
<gene>
    <name evidence="8" type="ORF">KI387_027812</name>
</gene>
<feature type="region of interest" description="Disordered" evidence="6">
    <location>
        <begin position="826"/>
        <end position="848"/>
    </location>
</feature>
<comment type="similarity">
    <text evidence="2">Belongs to the WD repeat EDC4 family.</text>
</comment>
<keyword evidence="4" id="KW-0853">WD repeat</keyword>
<evidence type="ECO:0000256" key="1">
    <source>
        <dbReference type="ARBA" id="ARBA00004201"/>
    </source>
</evidence>
<protein>
    <recommendedName>
        <fullName evidence="7">Enhancer of mRNA-decapping protein 4 WD40 repeat region domain-containing protein</fullName>
    </recommendedName>
</protein>
<keyword evidence="5" id="KW-0677">Repeat</keyword>
<reference evidence="8 9" key="1">
    <citation type="journal article" date="2021" name="Nat. Plants">
        <title>The Taxus genome provides insights into paclitaxel biosynthesis.</title>
        <authorList>
            <person name="Xiong X."/>
            <person name="Gou J."/>
            <person name="Liao Q."/>
            <person name="Li Y."/>
            <person name="Zhou Q."/>
            <person name="Bi G."/>
            <person name="Li C."/>
            <person name="Du R."/>
            <person name="Wang X."/>
            <person name="Sun T."/>
            <person name="Guo L."/>
            <person name="Liang H."/>
            <person name="Lu P."/>
            <person name="Wu Y."/>
            <person name="Zhang Z."/>
            <person name="Ro D.K."/>
            <person name="Shang Y."/>
            <person name="Huang S."/>
            <person name="Yan J."/>
        </authorList>
    </citation>
    <scope>NUCLEOTIDE SEQUENCE [LARGE SCALE GENOMIC DNA]</scope>
    <source>
        <strain evidence="8">Ta-2019</strain>
    </source>
</reference>
<feature type="region of interest" description="Disordered" evidence="6">
    <location>
        <begin position="920"/>
        <end position="978"/>
    </location>
</feature>
<name>A0AA38FYG3_TAXCH</name>
<evidence type="ECO:0000256" key="2">
    <source>
        <dbReference type="ARBA" id="ARBA00009639"/>
    </source>
</evidence>
<evidence type="ECO:0000313" key="8">
    <source>
        <dbReference type="EMBL" id="KAH9312777.1"/>
    </source>
</evidence>
<comment type="subcellular location">
    <subcellularLocation>
        <location evidence="1">Cytoplasm</location>
        <location evidence="1">P-body</location>
    </subcellularLocation>
</comment>
<feature type="compositionally biased region" description="Basic and acidic residues" evidence="6">
    <location>
        <begin position="829"/>
        <end position="848"/>
    </location>
</feature>
<feature type="compositionally biased region" description="Polar residues" evidence="6">
    <location>
        <begin position="638"/>
        <end position="649"/>
    </location>
</feature>
<feature type="compositionally biased region" description="Low complexity" evidence="6">
    <location>
        <begin position="952"/>
        <end position="968"/>
    </location>
</feature>
<feature type="compositionally biased region" description="Pro residues" evidence="6">
    <location>
        <begin position="186"/>
        <end position="196"/>
    </location>
</feature>
<feature type="domain" description="Enhancer of mRNA-decapping protein 4 WD40 repeat region" evidence="7">
    <location>
        <begin position="231"/>
        <end position="543"/>
    </location>
</feature>
<comment type="caution">
    <text evidence="8">The sequence shown here is derived from an EMBL/GenBank/DDBJ whole genome shotgun (WGS) entry which is preliminary data.</text>
</comment>
<feature type="compositionally biased region" description="Basic and acidic residues" evidence="6">
    <location>
        <begin position="926"/>
        <end position="947"/>
    </location>
</feature>
<accession>A0AA38FYG3</accession>
<organism evidence="8 9">
    <name type="scientific">Taxus chinensis</name>
    <name type="common">Chinese yew</name>
    <name type="synonym">Taxus wallichiana var. chinensis</name>
    <dbReference type="NCBI Taxonomy" id="29808"/>
    <lineage>
        <taxon>Eukaryota</taxon>
        <taxon>Viridiplantae</taxon>
        <taxon>Streptophyta</taxon>
        <taxon>Embryophyta</taxon>
        <taxon>Tracheophyta</taxon>
        <taxon>Spermatophyta</taxon>
        <taxon>Pinopsida</taxon>
        <taxon>Pinidae</taxon>
        <taxon>Conifers II</taxon>
        <taxon>Cupressales</taxon>
        <taxon>Taxaceae</taxon>
        <taxon>Taxus</taxon>
    </lineage>
</organism>
<proteinExistence type="inferred from homology"/>
<dbReference type="OMA" id="TREHMGT"/>
<feature type="compositionally biased region" description="Polar residues" evidence="6">
    <location>
        <begin position="76"/>
        <end position="92"/>
    </location>
</feature>
<dbReference type="SMART" id="SM00320">
    <property type="entry name" value="WD40"/>
    <property type="match status" value="2"/>
</dbReference>
<feature type="region of interest" description="Disordered" evidence="6">
    <location>
        <begin position="182"/>
        <end position="203"/>
    </location>
</feature>
<feature type="non-terminal residue" evidence="8">
    <location>
        <position position="1317"/>
    </location>
</feature>
<feature type="region of interest" description="Disordered" evidence="6">
    <location>
        <begin position="705"/>
        <end position="748"/>
    </location>
</feature>
<dbReference type="SUPFAM" id="SSF50978">
    <property type="entry name" value="WD40 repeat-like"/>
    <property type="match status" value="1"/>
</dbReference>
<evidence type="ECO:0000256" key="5">
    <source>
        <dbReference type="ARBA" id="ARBA00022737"/>
    </source>
</evidence>
<evidence type="ECO:0000256" key="4">
    <source>
        <dbReference type="ARBA" id="ARBA00022574"/>
    </source>
</evidence>
<feature type="compositionally biased region" description="Pro residues" evidence="6">
    <location>
        <begin position="94"/>
        <end position="103"/>
    </location>
</feature>
<dbReference type="GO" id="GO:0000932">
    <property type="term" value="C:P-body"/>
    <property type="evidence" value="ECO:0007669"/>
    <property type="project" value="UniProtKB-SubCell"/>
</dbReference>
<feature type="compositionally biased region" description="Polar residues" evidence="6">
    <location>
        <begin position="45"/>
        <end position="55"/>
    </location>
</feature>
<dbReference type="InterPro" id="IPR045152">
    <property type="entry name" value="EDC4-like"/>
</dbReference>
<dbReference type="Gene3D" id="2.130.10.10">
    <property type="entry name" value="YVTN repeat-like/Quinoprotein amine dehydrogenase"/>
    <property type="match status" value="1"/>
</dbReference>
<feature type="region of interest" description="Disordered" evidence="6">
    <location>
        <begin position="1"/>
        <end position="103"/>
    </location>
</feature>
<dbReference type="GO" id="GO:0031087">
    <property type="term" value="P:deadenylation-independent decapping of nuclear-transcribed mRNA"/>
    <property type="evidence" value="ECO:0007669"/>
    <property type="project" value="InterPro"/>
</dbReference>
<evidence type="ECO:0000313" key="9">
    <source>
        <dbReference type="Proteomes" id="UP000824469"/>
    </source>
</evidence>
<dbReference type="InterPro" id="IPR032401">
    <property type="entry name" value="EDC4_WD40"/>
</dbReference>
<dbReference type="PANTHER" id="PTHR15598:SF5">
    <property type="entry name" value="ENHANCER OF MRNA-DECAPPING PROTEIN 4"/>
    <property type="match status" value="1"/>
</dbReference>
<dbReference type="InterPro" id="IPR001680">
    <property type="entry name" value="WD40_rpt"/>
</dbReference>
<evidence type="ECO:0000256" key="3">
    <source>
        <dbReference type="ARBA" id="ARBA00022490"/>
    </source>
</evidence>
<feature type="compositionally biased region" description="Pro residues" evidence="6">
    <location>
        <begin position="27"/>
        <end position="44"/>
    </location>
</feature>
<keyword evidence="3" id="KW-0963">Cytoplasm</keyword>
<dbReference type="InterPro" id="IPR036322">
    <property type="entry name" value="WD40_repeat_dom_sf"/>
</dbReference>
<evidence type="ECO:0000256" key="6">
    <source>
        <dbReference type="SAM" id="MobiDB-lite"/>
    </source>
</evidence>
<dbReference type="EMBL" id="JAHRHJ020000006">
    <property type="protein sequence ID" value="KAH9312777.1"/>
    <property type="molecule type" value="Genomic_DNA"/>
</dbReference>
<dbReference type="PANTHER" id="PTHR15598">
    <property type="entry name" value="ENHANCER OF MRNA-DECAPPING PROTEIN 4"/>
    <property type="match status" value="1"/>
</dbReference>
<feature type="region of interest" description="Disordered" evidence="6">
    <location>
        <begin position="637"/>
        <end position="670"/>
    </location>
</feature>
<feature type="compositionally biased region" description="Low complexity" evidence="6">
    <location>
        <begin position="56"/>
        <end position="75"/>
    </location>
</feature>
<keyword evidence="9" id="KW-1185">Reference proteome</keyword>